<name>I0L930_9ACTN</name>
<evidence type="ECO:0000313" key="4">
    <source>
        <dbReference type="Proteomes" id="UP000003448"/>
    </source>
</evidence>
<evidence type="ECO:0000256" key="1">
    <source>
        <dbReference type="SAM" id="MobiDB-lite"/>
    </source>
</evidence>
<proteinExistence type="predicted"/>
<keyword evidence="2" id="KW-0472">Membrane</keyword>
<comment type="caution">
    <text evidence="3">The sequence shown here is derived from an EMBL/GenBank/DDBJ whole genome shotgun (WGS) entry which is preliminary data.</text>
</comment>
<dbReference type="STRING" id="1150864.MILUP08_45209"/>
<protein>
    <submittedName>
        <fullName evidence="3">Uncharacterized protein</fullName>
    </submittedName>
</protein>
<dbReference type="OrthoDB" id="3405064at2"/>
<dbReference type="AlphaFoldDB" id="I0L930"/>
<feature type="region of interest" description="Disordered" evidence="1">
    <location>
        <begin position="1"/>
        <end position="25"/>
    </location>
</feature>
<dbReference type="RefSeq" id="WP_007463173.1">
    <property type="nucleotide sequence ID" value="NZ_HF570108.1"/>
</dbReference>
<gene>
    <name evidence="3" type="ORF">MILUP08_45209</name>
</gene>
<dbReference type="Proteomes" id="UP000003448">
    <property type="component" value="Unassembled WGS sequence"/>
</dbReference>
<reference evidence="4" key="1">
    <citation type="journal article" date="2012" name="J. Bacteriol.">
        <title>Genome Sequence of Micromonospora lupini Lupac 08, Isolated from Root Nodules of Lupinus angustifolius.</title>
        <authorList>
            <person name="Alonso-Vega P."/>
            <person name="Normand P."/>
            <person name="Bacigalupe R."/>
            <person name="Pujic P."/>
            <person name="Lajus A."/>
            <person name="Vallenet D."/>
            <person name="Carro L."/>
            <person name="Coll P."/>
            <person name="Trujillo M.E."/>
        </authorList>
    </citation>
    <scope>NUCLEOTIDE SEQUENCE [LARGE SCALE GENOMIC DNA]</scope>
    <source>
        <strain evidence="4">Lupac 08</strain>
    </source>
</reference>
<sequence length="115" mass="12437">MADEDDGPPSDHSHGVVPPRSRTGSTKRHVIVVAVITCVLAVVIGLIATLARGDTDGTVSGKDLVSTSACNRKGQMCRLQTCYQVTYVTSSGRSRKSCVQKPRYDRIRVGDRFSE</sequence>
<organism evidence="3 4">
    <name type="scientific">Micromonospora lupini str. Lupac 08</name>
    <dbReference type="NCBI Taxonomy" id="1150864"/>
    <lineage>
        <taxon>Bacteria</taxon>
        <taxon>Bacillati</taxon>
        <taxon>Actinomycetota</taxon>
        <taxon>Actinomycetes</taxon>
        <taxon>Micromonosporales</taxon>
        <taxon>Micromonosporaceae</taxon>
        <taxon>Micromonospora</taxon>
    </lineage>
</organism>
<keyword evidence="2" id="KW-0812">Transmembrane</keyword>
<accession>I0L930</accession>
<dbReference type="EMBL" id="CAIE01000039">
    <property type="protein sequence ID" value="CCH20327.1"/>
    <property type="molecule type" value="Genomic_DNA"/>
</dbReference>
<evidence type="ECO:0000256" key="2">
    <source>
        <dbReference type="SAM" id="Phobius"/>
    </source>
</evidence>
<evidence type="ECO:0000313" key="3">
    <source>
        <dbReference type="EMBL" id="CCH20327.1"/>
    </source>
</evidence>
<keyword evidence="4" id="KW-1185">Reference proteome</keyword>
<keyword evidence="2" id="KW-1133">Transmembrane helix</keyword>
<feature type="transmembrane region" description="Helical" evidence="2">
    <location>
        <begin position="30"/>
        <end position="51"/>
    </location>
</feature>